<sequence length="270" mass="29911">MLGSPICDAASAGGLNNNAPRLSSTSSGGVGMTERLANRLSLFGCWQLLHGRHIVEVPARSRRLMAFLALRGRRSRAFVAGALWPDVDEHRAQASLRAALSFLHRHAPELVLTTPSELWLAEHVSVDVHTFRLNANRVLTSQTLPDLSHPSRWSIIVGGDLLPGWYDDWVRLERDRIHHTRLHVLETLACRLAEAESFAQALECALTAVEIDPLRESARRSLIQVHLAEGNTVEAVREYRRFSSILDAELGIKPTSQLTSMLGTTLSQLV</sequence>
<dbReference type="SUPFAM" id="SSF48452">
    <property type="entry name" value="TPR-like"/>
    <property type="match status" value="1"/>
</dbReference>
<feature type="domain" description="Bacterial transcriptional activator" evidence="1">
    <location>
        <begin position="126"/>
        <end position="266"/>
    </location>
</feature>
<evidence type="ECO:0000259" key="1">
    <source>
        <dbReference type="SMART" id="SM01043"/>
    </source>
</evidence>
<proteinExistence type="predicted"/>
<evidence type="ECO:0000313" key="2">
    <source>
        <dbReference type="EMBL" id="NDL59652.1"/>
    </source>
</evidence>
<keyword evidence="3" id="KW-1185">Reference proteome</keyword>
<gene>
    <name evidence="2" type="ORF">F7O44_21505</name>
</gene>
<accession>A0A7K3M9L1</accession>
<dbReference type="InterPro" id="IPR051677">
    <property type="entry name" value="AfsR-DnrI-RedD_regulator"/>
</dbReference>
<dbReference type="Proteomes" id="UP000460435">
    <property type="component" value="Unassembled WGS sequence"/>
</dbReference>
<dbReference type="Pfam" id="PF03704">
    <property type="entry name" value="BTAD"/>
    <property type="match status" value="1"/>
</dbReference>
<dbReference type="PANTHER" id="PTHR35807">
    <property type="entry name" value="TRANSCRIPTIONAL REGULATOR REDD-RELATED"/>
    <property type="match status" value="1"/>
</dbReference>
<name>A0A7K3M9L1_9ACTN</name>
<comment type="caution">
    <text evidence="2">The sequence shown here is derived from an EMBL/GenBank/DDBJ whole genome shotgun (WGS) entry which is preliminary data.</text>
</comment>
<protein>
    <submittedName>
        <fullName evidence="2">SARP family transcriptional regulator</fullName>
    </submittedName>
</protein>
<organism evidence="2 3">
    <name type="scientific">Phytoactinopolyspora mesophila</name>
    <dbReference type="NCBI Taxonomy" id="2650750"/>
    <lineage>
        <taxon>Bacteria</taxon>
        <taxon>Bacillati</taxon>
        <taxon>Actinomycetota</taxon>
        <taxon>Actinomycetes</taxon>
        <taxon>Jiangellales</taxon>
        <taxon>Jiangellaceae</taxon>
        <taxon>Phytoactinopolyspora</taxon>
    </lineage>
</organism>
<dbReference type="InterPro" id="IPR005158">
    <property type="entry name" value="BTAD"/>
</dbReference>
<dbReference type="Gene3D" id="1.25.40.10">
    <property type="entry name" value="Tetratricopeptide repeat domain"/>
    <property type="match status" value="1"/>
</dbReference>
<reference evidence="2 3" key="1">
    <citation type="submission" date="2019-11" db="EMBL/GenBank/DDBJ databases">
        <authorList>
            <person name="Li X.-J."/>
            <person name="Feng X.-M."/>
        </authorList>
    </citation>
    <scope>NUCLEOTIDE SEQUENCE [LARGE SCALE GENOMIC DNA]</scope>
    <source>
        <strain evidence="2 3">XMNu-373</strain>
    </source>
</reference>
<dbReference type="InterPro" id="IPR011990">
    <property type="entry name" value="TPR-like_helical_dom_sf"/>
</dbReference>
<dbReference type="SMART" id="SM01043">
    <property type="entry name" value="BTAD"/>
    <property type="match status" value="1"/>
</dbReference>
<dbReference type="EMBL" id="WLZY01000008">
    <property type="protein sequence ID" value="NDL59652.1"/>
    <property type="molecule type" value="Genomic_DNA"/>
</dbReference>
<evidence type="ECO:0000313" key="3">
    <source>
        <dbReference type="Proteomes" id="UP000460435"/>
    </source>
</evidence>
<dbReference type="AlphaFoldDB" id="A0A7K3M9L1"/>